<comment type="subcellular location">
    <subcellularLocation>
        <location evidence="1">Mitochondrion outer membrane</location>
        <topology evidence="1">Single-pass membrane protein</topology>
    </subcellularLocation>
</comment>
<keyword evidence="5" id="KW-1000">Mitochondrion outer membrane</keyword>
<protein>
    <recommendedName>
        <fullName evidence="12">SET domain-containing protein</fullName>
    </recommendedName>
</protein>
<evidence type="ECO:0000256" key="1">
    <source>
        <dbReference type="ARBA" id="ARBA00004572"/>
    </source>
</evidence>
<feature type="compositionally biased region" description="Basic and acidic residues" evidence="10">
    <location>
        <begin position="619"/>
        <end position="628"/>
    </location>
</feature>
<evidence type="ECO:0000256" key="2">
    <source>
        <dbReference type="ARBA" id="ARBA00005792"/>
    </source>
</evidence>
<keyword evidence="4 11" id="KW-0812">Transmembrane</keyword>
<feature type="compositionally biased region" description="Basic and acidic residues" evidence="10">
    <location>
        <begin position="474"/>
        <end position="492"/>
    </location>
</feature>
<evidence type="ECO:0000256" key="11">
    <source>
        <dbReference type="SAM" id="Phobius"/>
    </source>
</evidence>
<evidence type="ECO:0000256" key="7">
    <source>
        <dbReference type="ARBA" id="ARBA00022989"/>
    </source>
</evidence>
<comment type="caution">
    <text evidence="13">The sequence shown here is derived from an EMBL/GenBank/DDBJ whole genome shotgun (WGS) entry which is preliminary data.</text>
</comment>
<evidence type="ECO:0000256" key="10">
    <source>
        <dbReference type="SAM" id="MobiDB-lite"/>
    </source>
</evidence>
<keyword evidence="6" id="KW-0653">Protein transport</keyword>
<dbReference type="SUPFAM" id="SSF82199">
    <property type="entry name" value="SET domain"/>
    <property type="match status" value="1"/>
</dbReference>
<organism evidence="13 14">
    <name type="scientific">Crepidotus variabilis</name>
    <dbReference type="NCBI Taxonomy" id="179855"/>
    <lineage>
        <taxon>Eukaryota</taxon>
        <taxon>Fungi</taxon>
        <taxon>Dikarya</taxon>
        <taxon>Basidiomycota</taxon>
        <taxon>Agaricomycotina</taxon>
        <taxon>Agaricomycetes</taxon>
        <taxon>Agaricomycetidae</taxon>
        <taxon>Agaricales</taxon>
        <taxon>Agaricineae</taxon>
        <taxon>Crepidotaceae</taxon>
        <taxon>Crepidotus</taxon>
    </lineage>
</organism>
<dbReference type="OrthoDB" id="2154253at2759"/>
<feature type="region of interest" description="Disordered" evidence="10">
    <location>
        <begin position="602"/>
        <end position="644"/>
    </location>
</feature>
<name>A0A9P6ES20_9AGAR</name>
<proteinExistence type="inferred from homology"/>
<feature type="transmembrane region" description="Helical" evidence="11">
    <location>
        <begin position="12"/>
        <end position="33"/>
    </location>
</feature>
<dbReference type="Proteomes" id="UP000807306">
    <property type="component" value="Unassembled WGS sequence"/>
</dbReference>
<dbReference type="GO" id="GO:0016031">
    <property type="term" value="P:tRNA import into mitochondrion"/>
    <property type="evidence" value="ECO:0007669"/>
    <property type="project" value="TreeGrafter"/>
</dbReference>
<dbReference type="SUPFAM" id="SSF47157">
    <property type="entry name" value="Mitochondrial import receptor subunit Tom20"/>
    <property type="match status" value="1"/>
</dbReference>
<evidence type="ECO:0000313" key="13">
    <source>
        <dbReference type="EMBL" id="KAF9534112.1"/>
    </source>
</evidence>
<sequence length="644" mass="70720">MSESNRSSSSTYITAAAVSVAVGLAAYAVYFDYKRRNDVEFRKKLKKEKKRLEKTMAASEKNEPTPAFTPAELREVLTQLKQEAPPASPEEKEGYFMSQVGLGEQLAAQGPAFHLPAAMAFYRALRVYPSPVELIVIYQKTIPEAVFKIVMDLTNLDVSIAAEEQEPTLAGRIDEEEVEPPASPLQGPPSETSSSQEWDKITDPSGYYDYFPPKKMNVSIVTREGPTMRQVLVLSKDVAAGEVIYKEHPVVTALDPDLQALGTYCAHCLRPIDPEMSLSLTDESHTFPQTYCSKSCMLSSKSQSHTLLFTLENPLPAELAAQSAAMGGLPSTVLEARQEAQEKFAEFVKARGKTIPLLVAKFIARQVAIETQKLANSNALGSSALGGPSPAKKTASTEGDFTDADGTSDGYTLSDHIERLRYLEIDRDEEEEKLLIEVLRLALPGLEEFMTAQKHAIVSGKMAYNAFGVCYGGGRDDRPDPTTRPEDTERTRTPYGTSRQIGTAFYTLSSYLTHSCVPSARPSFVSGTSEVSIIANRDLKAGDELTIAFVDVTPNEKVTVTEDGELVTNIETTAECRRRRRYELARGWRFACQCERCKEEAEGLTLEEKGGASAEEEKDESKIEEVAKKAVQIGKDVPPAGEVE</sequence>
<dbReference type="GO" id="GO:0006605">
    <property type="term" value="P:protein targeting"/>
    <property type="evidence" value="ECO:0007669"/>
    <property type="project" value="InterPro"/>
</dbReference>
<feature type="region of interest" description="Disordered" evidence="10">
    <location>
        <begin position="474"/>
        <end position="496"/>
    </location>
</feature>
<gene>
    <name evidence="13" type="ORF">CPB83DRAFT_756005</name>
</gene>
<dbReference type="CDD" id="cd20071">
    <property type="entry name" value="SET_SMYD"/>
    <property type="match status" value="1"/>
</dbReference>
<dbReference type="EMBL" id="MU157826">
    <property type="protein sequence ID" value="KAF9534112.1"/>
    <property type="molecule type" value="Genomic_DNA"/>
</dbReference>
<evidence type="ECO:0000256" key="6">
    <source>
        <dbReference type="ARBA" id="ARBA00022927"/>
    </source>
</evidence>
<accession>A0A9P6ES20</accession>
<evidence type="ECO:0000259" key="12">
    <source>
        <dbReference type="Pfam" id="PF00856"/>
    </source>
</evidence>
<dbReference type="PRINTS" id="PR00351">
    <property type="entry name" value="OM20RECEPTOR"/>
</dbReference>
<evidence type="ECO:0000256" key="9">
    <source>
        <dbReference type="ARBA" id="ARBA00023136"/>
    </source>
</evidence>
<dbReference type="InterPro" id="IPR046341">
    <property type="entry name" value="SET_dom_sf"/>
</dbReference>
<reference evidence="13" key="1">
    <citation type="submission" date="2020-11" db="EMBL/GenBank/DDBJ databases">
        <authorList>
            <consortium name="DOE Joint Genome Institute"/>
            <person name="Ahrendt S."/>
            <person name="Riley R."/>
            <person name="Andreopoulos W."/>
            <person name="Labutti K."/>
            <person name="Pangilinan J."/>
            <person name="Ruiz-Duenas F.J."/>
            <person name="Barrasa J.M."/>
            <person name="Sanchez-Garcia M."/>
            <person name="Camarero S."/>
            <person name="Miyauchi S."/>
            <person name="Serrano A."/>
            <person name="Linde D."/>
            <person name="Babiker R."/>
            <person name="Drula E."/>
            <person name="Ayuso-Fernandez I."/>
            <person name="Pacheco R."/>
            <person name="Padilla G."/>
            <person name="Ferreira P."/>
            <person name="Barriuso J."/>
            <person name="Kellner H."/>
            <person name="Castanera R."/>
            <person name="Alfaro M."/>
            <person name="Ramirez L."/>
            <person name="Pisabarro A.G."/>
            <person name="Kuo A."/>
            <person name="Tritt A."/>
            <person name="Lipzen A."/>
            <person name="He G."/>
            <person name="Yan M."/>
            <person name="Ng V."/>
            <person name="Cullen D."/>
            <person name="Martin F."/>
            <person name="Rosso M.-N."/>
            <person name="Henrissat B."/>
            <person name="Hibbett D."/>
            <person name="Martinez A.T."/>
            <person name="Grigoriev I.V."/>
        </authorList>
    </citation>
    <scope>NUCLEOTIDE SEQUENCE</scope>
    <source>
        <strain evidence="13">CBS 506.95</strain>
    </source>
</reference>
<feature type="region of interest" description="Disordered" evidence="10">
    <location>
        <begin position="169"/>
        <end position="199"/>
    </location>
</feature>
<dbReference type="GO" id="GO:0005742">
    <property type="term" value="C:mitochondrial outer membrane translocase complex"/>
    <property type="evidence" value="ECO:0007669"/>
    <property type="project" value="InterPro"/>
</dbReference>
<dbReference type="InterPro" id="IPR002056">
    <property type="entry name" value="MAS20"/>
</dbReference>
<evidence type="ECO:0000256" key="4">
    <source>
        <dbReference type="ARBA" id="ARBA00022692"/>
    </source>
</evidence>
<dbReference type="Pfam" id="PF02064">
    <property type="entry name" value="MAS20"/>
    <property type="match status" value="1"/>
</dbReference>
<dbReference type="Pfam" id="PF00856">
    <property type="entry name" value="SET"/>
    <property type="match status" value="1"/>
</dbReference>
<dbReference type="PANTHER" id="PTHR12430">
    <property type="entry name" value="MITOCHONDRIAL IMPORT RECEPTOR SUBUNIT TOM20"/>
    <property type="match status" value="1"/>
</dbReference>
<keyword evidence="7 11" id="KW-1133">Transmembrane helix</keyword>
<dbReference type="Gene3D" id="2.170.270.10">
    <property type="entry name" value="SET domain"/>
    <property type="match status" value="1"/>
</dbReference>
<dbReference type="InterPro" id="IPR001214">
    <property type="entry name" value="SET_dom"/>
</dbReference>
<dbReference type="GO" id="GO:0030943">
    <property type="term" value="F:mitochondrion targeting sequence binding"/>
    <property type="evidence" value="ECO:0007669"/>
    <property type="project" value="TreeGrafter"/>
</dbReference>
<keyword evidence="8" id="KW-0496">Mitochondrion</keyword>
<evidence type="ECO:0000256" key="8">
    <source>
        <dbReference type="ARBA" id="ARBA00023128"/>
    </source>
</evidence>
<keyword evidence="3" id="KW-0813">Transport</keyword>
<evidence type="ECO:0000256" key="5">
    <source>
        <dbReference type="ARBA" id="ARBA00022787"/>
    </source>
</evidence>
<dbReference type="GO" id="GO:0030150">
    <property type="term" value="P:protein import into mitochondrial matrix"/>
    <property type="evidence" value="ECO:0007669"/>
    <property type="project" value="TreeGrafter"/>
</dbReference>
<dbReference type="Gene3D" id="1.20.960.10">
    <property type="entry name" value="Mitochondrial outer membrane translocase complex, subunit Tom20 domain"/>
    <property type="match status" value="1"/>
</dbReference>
<comment type="similarity">
    <text evidence="2">Belongs to the Tom20 family.</text>
</comment>
<dbReference type="PANTHER" id="PTHR12430:SF0">
    <property type="entry name" value="TRANSLOCASE OF OUTER MITOCHONDRIAL MEMBRANE 20"/>
    <property type="match status" value="1"/>
</dbReference>
<dbReference type="GO" id="GO:0008320">
    <property type="term" value="F:protein transmembrane transporter activity"/>
    <property type="evidence" value="ECO:0007669"/>
    <property type="project" value="TreeGrafter"/>
</dbReference>
<dbReference type="GO" id="GO:0006886">
    <property type="term" value="P:intracellular protein transport"/>
    <property type="evidence" value="ECO:0007669"/>
    <property type="project" value="InterPro"/>
</dbReference>
<dbReference type="AlphaFoldDB" id="A0A9P6ES20"/>
<keyword evidence="14" id="KW-1185">Reference proteome</keyword>
<feature type="region of interest" description="Disordered" evidence="10">
    <location>
        <begin position="379"/>
        <end position="408"/>
    </location>
</feature>
<feature type="domain" description="SET" evidence="12">
    <location>
        <begin position="233"/>
        <end position="548"/>
    </location>
</feature>
<evidence type="ECO:0000256" key="3">
    <source>
        <dbReference type="ARBA" id="ARBA00022448"/>
    </source>
</evidence>
<evidence type="ECO:0000313" key="14">
    <source>
        <dbReference type="Proteomes" id="UP000807306"/>
    </source>
</evidence>
<dbReference type="InterPro" id="IPR023392">
    <property type="entry name" value="Tom20_dom_sf"/>
</dbReference>
<keyword evidence="9 11" id="KW-0472">Membrane</keyword>